<dbReference type="Proteomes" id="UP000753908">
    <property type="component" value="Unassembled WGS sequence"/>
</dbReference>
<sequence>MNLTSATSRSTLVQGVWGGTPSPTGDESEEGVWGHRGLLWGWGKATQAGFFYERLLFA</sequence>
<organism evidence="2 3">
    <name type="scientific">Symplocastrum torsivum CPER-KK1</name>
    <dbReference type="NCBI Taxonomy" id="450513"/>
    <lineage>
        <taxon>Bacteria</taxon>
        <taxon>Bacillati</taxon>
        <taxon>Cyanobacteriota</taxon>
        <taxon>Cyanophyceae</taxon>
        <taxon>Oscillatoriophycideae</taxon>
        <taxon>Oscillatoriales</taxon>
        <taxon>Microcoleaceae</taxon>
        <taxon>Symplocastrum</taxon>
    </lineage>
</organism>
<reference evidence="2" key="2">
    <citation type="journal article" date="2022" name="Microbiol. Resour. Announc.">
        <title>Metagenome Sequencing to Explore Phylogenomics of Terrestrial Cyanobacteria.</title>
        <authorList>
            <person name="Ward R.D."/>
            <person name="Stajich J.E."/>
            <person name="Johansen J.R."/>
            <person name="Huntemann M."/>
            <person name="Clum A."/>
            <person name="Foster B."/>
            <person name="Foster B."/>
            <person name="Roux S."/>
            <person name="Palaniappan K."/>
            <person name="Varghese N."/>
            <person name="Mukherjee S."/>
            <person name="Reddy T.B.K."/>
            <person name="Daum C."/>
            <person name="Copeland A."/>
            <person name="Chen I.A."/>
            <person name="Ivanova N.N."/>
            <person name="Kyrpides N.C."/>
            <person name="Shapiro N."/>
            <person name="Eloe-Fadrosh E.A."/>
            <person name="Pietrasiak N."/>
        </authorList>
    </citation>
    <scope>NUCLEOTIDE SEQUENCE</scope>
    <source>
        <strain evidence="2">CPER-KK1</strain>
    </source>
</reference>
<comment type="caution">
    <text evidence="2">The sequence shown here is derived from an EMBL/GenBank/DDBJ whole genome shotgun (WGS) entry which is preliminary data.</text>
</comment>
<protein>
    <submittedName>
        <fullName evidence="2">Uncharacterized protein</fullName>
    </submittedName>
</protein>
<accession>A0A951U9X9</accession>
<feature type="region of interest" description="Disordered" evidence="1">
    <location>
        <begin position="1"/>
        <end position="31"/>
    </location>
</feature>
<reference evidence="2" key="1">
    <citation type="submission" date="2021-05" db="EMBL/GenBank/DDBJ databases">
        <authorList>
            <person name="Pietrasiak N."/>
            <person name="Ward R."/>
            <person name="Stajich J.E."/>
            <person name="Kurbessoian T."/>
        </authorList>
    </citation>
    <scope>NUCLEOTIDE SEQUENCE</scope>
    <source>
        <strain evidence="2">CPER-KK1</strain>
    </source>
</reference>
<gene>
    <name evidence="2" type="ORF">KME25_15660</name>
</gene>
<dbReference type="EMBL" id="JAHHIF010000019">
    <property type="protein sequence ID" value="MBW4545863.1"/>
    <property type="molecule type" value="Genomic_DNA"/>
</dbReference>
<proteinExistence type="predicted"/>
<evidence type="ECO:0000313" key="3">
    <source>
        <dbReference type="Proteomes" id="UP000753908"/>
    </source>
</evidence>
<name>A0A951U9X9_9CYAN</name>
<evidence type="ECO:0000313" key="2">
    <source>
        <dbReference type="EMBL" id="MBW4545863.1"/>
    </source>
</evidence>
<evidence type="ECO:0000256" key="1">
    <source>
        <dbReference type="SAM" id="MobiDB-lite"/>
    </source>
</evidence>
<dbReference type="AlphaFoldDB" id="A0A951U9X9"/>
<feature type="compositionally biased region" description="Polar residues" evidence="1">
    <location>
        <begin position="1"/>
        <end position="13"/>
    </location>
</feature>